<feature type="transmembrane region" description="Helical" evidence="1">
    <location>
        <begin position="376"/>
        <end position="398"/>
    </location>
</feature>
<reference evidence="2" key="1">
    <citation type="journal article" date="2014" name="Int. J. Syst. Evol. Microbiol.">
        <title>Complete genome sequence of Corynebacterium casei LMG S-19264T (=DSM 44701T), isolated from a smear-ripened cheese.</title>
        <authorList>
            <consortium name="US DOE Joint Genome Institute (JGI-PGF)"/>
            <person name="Walter F."/>
            <person name="Albersmeier A."/>
            <person name="Kalinowski J."/>
            <person name="Ruckert C."/>
        </authorList>
    </citation>
    <scope>NUCLEOTIDE SEQUENCE</scope>
    <source>
        <strain evidence="2">KCTC 22169</strain>
    </source>
</reference>
<protein>
    <submittedName>
        <fullName evidence="2">Uncharacterized protein</fullName>
    </submittedName>
</protein>
<gene>
    <name evidence="2" type="ORF">GCM10007392_03400</name>
</gene>
<keyword evidence="1" id="KW-1133">Transmembrane helix</keyword>
<dbReference type="EMBL" id="BMXR01000001">
    <property type="protein sequence ID" value="GGX40101.1"/>
    <property type="molecule type" value="Genomic_DNA"/>
</dbReference>
<keyword evidence="1" id="KW-0472">Membrane</keyword>
<name>A0A918JZK5_9GAMM</name>
<keyword evidence="1" id="KW-0812">Transmembrane</keyword>
<accession>A0A918JZK5</accession>
<sequence>METVAWRLLPGFIIAILPALFSVPASAEESTLINRPSLAIDNPAVATQLQQIIERPDFEGLEVNITDFQGRTISREALSPRLQNDGTYSLADRTRPETQVIVRPAETVSLKLTREAVDLPGGVAVTRFDGADSSVSEGWFQPTLEASPTPAVWQDDLNRYKMRLSLGLRGENLPENAALQQPVTVQFGFRGLIAEPFDAVTLERAGIENEKHLDFLFLPTTEQPVLELRSAITDIDFPLDAMPRIELRPVRDAMTGLGLDEVLVRVLRLRPDGSTATTTGRQTATVEVTSGTAVPDPSTLTLEDGEAQFTLRSRGMTDATVRVTAGPLSDTLTIRQQWPIGPVLAALFGGALGGYSRRFSKQATSGSGGARIAEGLAVAIIAYVAGVLGVGYLALPVFVVSTEAGAFLTGALTGFVGVTVIETLSKRLARSP</sequence>
<proteinExistence type="predicted"/>
<feature type="transmembrane region" description="Helical" evidence="1">
    <location>
        <begin position="404"/>
        <end position="424"/>
    </location>
</feature>
<dbReference type="RefSeq" id="WP_189606756.1">
    <property type="nucleotide sequence ID" value="NZ_BMXR01000001.1"/>
</dbReference>
<dbReference type="Proteomes" id="UP000626148">
    <property type="component" value="Unassembled WGS sequence"/>
</dbReference>
<keyword evidence="3" id="KW-1185">Reference proteome</keyword>
<evidence type="ECO:0000313" key="3">
    <source>
        <dbReference type="Proteomes" id="UP000626148"/>
    </source>
</evidence>
<reference evidence="2" key="2">
    <citation type="submission" date="2020-09" db="EMBL/GenBank/DDBJ databases">
        <authorList>
            <person name="Sun Q."/>
            <person name="Kim S."/>
        </authorList>
    </citation>
    <scope>NUCLEOTIDE SEQUENCE</scope>
    <source>
        <strain evidence="2">KCTC 22169</strain>
    </source>
</reference>
<feature type="transmembrane region" description="Helical" evidence="1">
    <location>
        <begin position="338"/>
        <end position="355"/>
    </location>
</feature>
<evidence type="ECO:0000313" key="2">
    <source>
        <dbReference type="EMBL" id="GGX40101.1"/>
    </source>
</evidence>
<comment type="caution">
    <text evidence="2">The sequence shown here is derived from an EMBL/GenBank/DDBJ whole genome shotgun (WGS) entry which is preliminary data.</text>
</comment>
<evidence type="ECO:0000256" key="1">
    <source>
        <dbReference type="SAM" id="Phobius"/>
    </source>
</evidence>
<dbReference type="AlphaFoldDB" id="A0A918JZK5"/>
<organism evidence="2 3">
    <name type="scientific">Saccharospirillum salsuginis</name>
    <dbReference type="NCBI Taxonomy" id="418750"/>
    <lineage>
        <taxon>Bacteria</taxon>
        <taxon>Pseudomonadati</taxon>
        <taxon>Pseudomonadota</taxon>
        <taxon>Gammaproteobacteria</taxon>
        <taxon>Oceanospirillales</taxon>
        <taxon>Saccharospirillaceae</taxon>
        <taxon>Saccharospirillum</taxon>
    </lineage>
</organism>